<gene>
    <name evidence="1" type="ORF">E2C01_021437</name>
</gene>
<reference evidence="1 2" key="1">
    <citation type="submission" date="2019-05" db="EMBL/GenBank/DDBJ databases">
        <title>Another draft genome of Portunus trituberculatus and its Hox gene families provides insights of decapod evolution.</title>
        <authorList>
            <person name="Jeong J.-H."/>
            <person name="Song I."/>
            <person name="Kim S."/>
            <person name="Choi T."/>
            <person name="Kim D."/>
            <person name="Ryu S."/>
            <person name="Kim W."/>
        </authorList>
    </citation>
    <scope>NUCLEOTIDE SEQUENCE [LARGE SCALE GENOMIC DNA]</scope>
    <source>
        <tissue evidence="1">Muscle</tissue>
    </source>
</reference>
<evidence type="ECO:0000313" key="1">
    <source>
        <dbReference type="EMBL" id="MPC28239.1"/>
    </source>
</evidence>
<organism evidence="1 2">
    <name type="scientific">Portunus trituberculatus</name>
    <name type="common">Swimming crab</name>
    <name type="synonym">Neptunus trituberculatus</name>
    <dbReference type="NCBI Taxonomy" id="210409"/>
    <lineage>
        <taxon>Eukaryota</taxon>
        <taxon>Metazoa</taxon>
        <taxon>Ecdysozoa</taxon>
        <taxon>Arthropoda</taxon>
        <taxon>Crustacea</taxon>
        <taxon>Multicrustacea</taxon>
        <taxon>Malacostraca</taxon>
        <taxon>Eumalacostraca</taxon>
        <taxon>Eucarida</taxon>
        <taxon>Decapoda</taxon>
        <taxon>Pleocyemata</taxon>
        <taxon>Brachyura</taxon>
        <taxon>Eubrachyura</taxon>
        <taxon>Portunoidea</taxon>
        <taxon>Portunidae</taxon>
        <taxon>Portuninae</taxon>
        <taxon>Portunus</taxon>
    </lineage>
</organism>
<protein>
    <submittedName>
        <fullName evidence="1">Uncharacterized protein</fullName>
    </submittedName>
</protein>
<comment type="caution">
    <text evidence="1">The sequence shown here is derived from an EMBL/GenBank/DDBJ whole genome shotgun (WGS) entry which is preliminary data.</text>
</comment>
<evidence type="ECO:0000313" key="2">
    <source>
        <dbReference type="Proteomes" id="UP000324222"/>
    </source>
</evidence>
<name>A0A5B7E493_PORTR</name>
<dbReference type="AlphaFoldDB" id="A0A5B7E493"/>
<sequence>MTTVTMNLLHADASTGQVLPRRVQVVGRWLLLYLRVSKIDRANGSTSTLTETPAVHGAGRLFPICLRGVSLLPGINLFIKMDG</sequence>
<keyword evidence="2" id="KW-1185">Reference proteome</keyword>
<accession>A0A5B7E493</accession>
<dbReference type="Proteomes" id="UP000324222">
    <property type="component" value="Unassembled WGS sequence"/>
</dbReference>
<dbReference type="EMBL" id="VSRR010001878">
    <property type="protein sequence ID" value="MPC28239.1"/>
    <property type="molecule type" value="Genomic_DNA"/>
</dbReference>
<proteinExistence type="predicted"/>